<name>A0A8S3JD61_9BILA</name>
<evidence type="ECO:0000313" key="1">
    <source>
        <dbReference type="EMBL" id="CAF5215700.1"/>
    </source>
</evidence>
<dbReference type="EMBL" id="CAJOBI010343211">
    <property type="protein sequence ID" value="CAF5215700.1"/>
    <property type="molecule type" value="Genomic_DNA"/>
</dbReference>
<proteinExistence type="predicted"/>
<comment type="caution">
    <text evidence="1">The sequence shown here is derived from an EMBL/GenBank/DDBJ whole genome shotgun (WGS) entry which is preliminary data.</text>
</comment>
<reference evidence="1" key="1">
    <citation type="submission" date="2021-02" db="EMBL/GenBank/DDBJ databases">
        <authorList>
            <person name="Nowell W R."/>
        </authorList>
    </citation>
    <scope>NUCLEOTIDE SEQUENCE</scope>
</reference>
<sequence length="162" mass="18818">MQTLKTYVTTNLLKEFASIESHAVPIGLDPCIWFSTNLLIKTICSLTDDILKQMNREYLSDHIKFEYVLISYFRKIQIVDNLQDIIEISKDLAKSKSSSTLSNSKYLLHIIDLDQAPKFFSDQAFKRFKFGEQSQLNDDIEVLKDLVLLDIKKHNIKTIKRS</sequence>
<evidence type="ECO:0000313" key="2">
    <source>
        <dbReference type="Proteomes" id="UP000676336"/>
    </source>
</evidence>
<organism evidence="1 2">
    <name type="scientific">Rotaria magnacalcarata</name>
    <dbReference type="NCBI Taxonomy" id="392030"/>
    <lineage>
        <taxon>Eukaryota</taxon>
        <taxon>Metazoa</taxon>
        <taxon>Spiralia</taxon>
        <taxon>Gnathifera</taxon>
        <taxon>Rotifera</taxon>
        <taxon>Eurotatoria</taxon>
        <taxon>Bdelloidea</taxon>
        <taxon>Philodinida</taxon>
        <taxon>Philodinidae</taxon>
        <taxon>Rotaria</taxon>
    </lineage>
</organism>
<gene>
    <name evidence="1" type="ORF">SMN809_LOCUS79692</name>
</gene>
<accession>A0A8S3JD61</accession>
<dbReference type="AlphaFoldDB" id="A0A8S3JD61"/>
<protein>
    <submittedName>
        <fullName evidence="1">Uncharacterized protein</fullName>
    </submittedName>
</protein>
<feature type="non-terminal residue" evidence="1">
    <location>
        <position position="1"/>
    </location>
</feature>
<dbReference type="Proteomes" id="UP000676336">
    <property type="component" value="Unassembled WGS sequence"/>
</dbReference>